<name>A0A2A6CB84_PRIPA</name>
<organism evidence="1 2">
    <name type="scientific">Pristionchus pacificus</name>
    <name type="common">Parasitic nematode worm</name>
    <dbReference type="NCBI Taxonomy" id="54126"/>
    <lineage>
        <taxon>Eukaryota</taxon>
        <taxon>Metazoa</taxon>
        <taxon>Ecdysozoa</taxon>
        <taxon>Nematoda</taxon>
        <taxon>Chromadorea</taxon>
        <taxon>Rhabditida</taxon>
        <taxon>Rhabditina</taxon>
        <taxon>Diplogasteromorpha</taxon>
        <taxon>Diplogasteroidea</taxon>
        <taxon>Neodiplogasteridae</taxon>
        <taxon>Pristionchus</taxon>
    </lineage>
</organism>
<reference evidence="1" key="2">
    <citation type="submission" date="2022-06" db="UniProtKB">
        <authorList>
            <consortium name="EnsemblMetazoa"/>
        </authorList>
    </citation>
    <scope>IDENTIFICATION</scope>
    <source>
        <strain evidence="1">PS312</strain>
    </source>
</reference>
<dbReference type="EnsemblMetazoa" id="PPA18320.1">
    <property type="protein sequence ID" value="PPA18320.1"/>
    <property type="gene ID" value="WBGene00107874"/>
</dbReference>
<keyword evidence="2" id="KW-1185">Reference proteome</keyword>
<protein>
    <submittedName>
        <fullName evidence="1">Uncharacterized protein</fullName>
    </submittedName>
</protein>
<sequence length="103" mass="12167">MQFALTGLENLVMQIKMKGLIHDKLNALERAIRDRVDIGIVLILHNKDDDIVDVRSFQISELTHDRTFGIHEIWQMHPNEYNLVKIPDAEMEFRREDENTLRV</sequence>
<dbReference type="Proteomes" id="UP000005239">
    <property type="component" value="Unassembled WGS sequence"/>
</dbReference>
<evidence type="ECO:0000313" key="1">
    <source>
        <dbReference type="EnsemblMetazoa" id="PPA18320.1"/>
    </source>
</evidence>
<dbReference type="AlphaFoldDB" id="A0A2A6CB84"/>
<accession>A0A2A6CB84</accession>
<evidence type="ECO:0000313" key="2">
    <source>
        <dbReference type="Proteomes" id="UP000005239"/>
    </source>
</evidence>
<reference evidence="2" key="1">
    <citation type="journal article" date="2008" name="Nat. Genet.">
        <title>The Pristionchus pacificus genome provides a unique perspective on nematode lifestyle and parasitism.</title>
        <authorList>
            <person name="Dieterich C."/>
            <person name="Clifton S.W."/>
            <person name="Schuster L.N."/>
            <person name="Chinwalla A."/>
            <person name="Delehaunty K."/>
            <person name="Dinkelacker I."/>
            <person name="Fulton L."/>
            <person name="Fulton R."/>
            <person name="Godfrey J."/>
            <person name="Minx P."/>
            <person name="Mitreva M."/>
            <person name="Roeseler W."/>
            <person name="Tian H."/>
            <person name="Witte H."/>
            <person name="Yang S.P."/>
            <person name="Wilson R.K."/>
            <person name="Sommer R.J."/>
        </authorList>
    </citation>
    <scope>NUCLEOTIDE SEQUENCE [LARGE SCALE GENOMIC DNA]</scope>
    <source>
        <strain evidence="2">PS312</strain>
    </source>
</reference>
<proteinExistence type="predicted"/>
<accession>A0A8R1UDU1</accession>
<gene>
    <name evidence="1" type="primary">WBGene00107874</name>
</gene>